<dbReference type="AlphaFoldDB" id="A0A8S9PQ99"/>
<proteinExistence type="predicted"/>
<comment type="caution">
    <text evidence="2">The sequence shown here is derived from an EMBL/GenBank/DDBJ whole genome shotgun (WGS) entry which is preliminary data.</text>
</comment>
<dbReference type="Proteomes" id="UP000712600">
    <property type="component" value="Unassembled WGS sequence"/>
</dbReference>
<gene>
    <name evidence="2" type="ORF">F2Q69_00048541</name>
</gene>
<name>A0A8S9PQ99_BRACR</name>
<organism evidence="2 3">
    <name type="scientific">Brassica cretica</name>
    <name type="common">Mustard</name>
    <dbReference type="NCBI Taxonomy" id="69181"/>
    <lineage>
        <taxon>Eukaryota</taxon>
        <taxon>Viridiplantae</taxon>
        <taxon>Streptophyta</taxon>
        <taxon>Embryophyta</taxon>
        <taxon>Tracheophyta</taxon>
        <taxon>Spermatophyta</taxon>
        <taxon>Magnoliopsida</taxon>
        <taxon>eudicotyledons</taxon>
        <taxon>Gunneridae</taxon>
        <taxon>Pentapetalae</taxon>
        <taxon>rosids</taxon>
        <taxon>malvids</taxon>
        <taxon>Brassicales</taxon>
        <taxon>Brassicaceae</taxon>
        <taxon>Brassiceae</taxon>
        <taxon>Brassica</taxon>
    </lineage>
</organism>
<reference evidence="2" key="1">
    <citation type="submission" date="2019-12" db="EMBL/GenBank/DDBJ databases">
        <title>Genome sequencing and annotation of Brassica cretica.</title>
        <authorList>
            <person name="Studholme D.J."/>
            <person name="Sarris P."/>
        </authorList>
    </citation>
    <scope>NUCLEOTIDE SEQUENCE</scope>
    <source>
        <strain evidence="2">PFS-109/04</strain>
        <tissue evidence="2">Leaf</tissue>
    </source>
</reference>
<sequence>MPMSFKDPDRDSQEVHTQGRSEKVSLVTRINRSAEESLSSCSQAGISSLKVGAWNLWEGDFLFVALVDYLNPFRGFHFPVDEI</sequence>
<evidence type="ECO:0000313" key="3">
    <source>
        <dbReference type="Proteomes" id="UP000712600"/>
    </source>
</evidence>
<accession>A0A8S9PQ99</accession>
<evidence type="ECO:0000313" key="2">
    <source>
        <dbReference type="EMBL" id="KAF3523344.1"/>
    </source>
</evidence>
<feature type="region of interest" description="Disordered" evidence="1">
    <location>
        <begin position="1"/>
        <end position="23"/>
    </location>
</feature>
<protein>
    <submittedName>
        <fullName evidence="2">Uncharacterized protein</fullName>
    </submittedName>
</protein>
<dbReference type="EMBL" id="QGKX02001347">
    <property type="protein sequence ID" value="KAF3523344.1"/>
    <property type="molecule type" value="Genomic_DNA"/>
</dbReference>
<evidence type="ECO:0000256" key="1">
    <source>
        <dbReference type="SAM" id="MobiDB-lite"/>
    </source>
</evidence>